<evidence type="ECO:0000256" key="1">
    <source>
        <dbReference type="ARBA" id="ARBA00004163"/>
    </source>
</evidence>
<dbReference type="GO" id="GO:0005789">
    <property type="term" value="C:endoplasmic reticulum membrane"/>
    <property type="evidence" value="ECO:0007669"/>
    <property type="project" value="UniProtKB-SubCell"/>
</dbReference>
<feature type="region of interest" description="Disordered" evidence="10">
    <location>
        <begin position="75"/>
        <end position="95"/>
    </location>
</feature>
<keyword evidence="7" id="KW-0175">Coiled coil</keyword>
<feature type="compositionally biased region" description="Basic and acidic residues" evidence="10">
    <location>
        <begin position="375"/>
        <end position="385"/>
    </location>
</feature>
<dbReference type="GO" id="GO:0031201">
    <property type="term" value="C:SNARE complex"/>
    <property type="evidence" value="ECO:0007669"/>
    <property type="project" value="TreeGrafter"/>
</dbReference>
<evidence type="ECO:0000256" key="7">
    <source>
        <dbReference type="ARBA" id="ARBA00023054"/>
    </source>
</evidence>
<dbReference type="InterPro" id="IPR056173">
    <property type="entry name" value="Sec20_C"/>
</dbReference>
<evidence type="ECO:0000256" key="10">
    <source>
        <dbReference type="SAM" id="MobiDB-lite"/>
    </source>
</evidence>
<dbReference type="EMBL" id="NLAX01000008">
    <property type="protein sequence ID" value="PKS10542.1"/>
    <property type="molecule type" value="Genomic_DNA"/>
</dbReference>
<evidence type="ECO:0000256" key="11">
    <source>
        <dbReference type="SAM" id="Phobius"/>
    </source>
</evidence>
<dbReference type="STRING" id="41688.A0A2N3NDW0"/>
<dbReference type="AlphaFoldDB" id="A0A2N3NDW0"/>
<comment type="subcellular location">
    <subcellularLocation>
        <location evidence="1">Endoplasmic reticulum membrane</location>
        <topology evidence="1">Single-pass type IV membrane protein</topology>
    </subcellularLocation>
</comment>
<keyword evidence="8 11" id="KW-0472">Membrane</keyword>
<dbReference type="InParanoid" id="A0A2N3NDW0"/>
<dbReference type="VEuPathDB" id="FungiDB:jhhlp_002296"/>
<comment type="caution">
    <text evidence="13">The sequence shown here is derived from an EMBL/GenBank/DDBJ whole genome shotgun (WGS) entry which is preliminary data.</text>
</comment>
<keyword evidence="5" id="KW-0931">ER-Golgi transport</keyword>
<dbReference type="Pfam" id="PF03908">
    <property type="entry name" value="Sec20"/>
    <property type="match status" value="1"/>
</dbReference>
<organism evidence="13 14">
    <name type="scientific">Lomentospora prolificans</name>
    <dbReference type="NCBI Taxonomy" id="41688"/>
    <lineage>
        <taxon>Eukaryota</taxon>
        <taxon>Fungi</taxon>
        <taxon>Dikarya</taxon>
        <taxon>Ascomycota</taxon>
        <taxon>Pezizomycotina</taxon>
        <taxon>Sordariomycetes</taxon>
        <taxon>Hypocreomycetidae</taxon>
        <taxon>Microascales</taxon>
        <taxon>Microascaceae</taxon>
        <taxon>Lomentospora</taxon>
    </lineage>
</organism>
<dbReference type="GO" id="GO:0006890">
    <property type="term" value="P:retrograde vesicle-mediated transport, Golgi to endoplasmic reticulum"/>
    <property type="evidence" value="ECO:0007669"/>
    <property type="project" value="InterPro"/>
</dbReference>
<keyword evidence="2" id="KW-0813">Transport</keyword>
<feature type="region of interest" description="Disordered" evidence="10">
    <location>
        <begin position="360"/>
        <end position="385"/>
    </location>
</feature>
<keyword evidence="3 11" id="KW-0812">Transmembrane</keyword>
<name>A0A2N3NDW0_9PEZI</name>
<evidence type="ECO:0000313" key="14">
    <source>
        <dbReference type="Proteomes" id="UP000233524"/>
    </source>
</evidence>
<protein>
    <recommendedName>
        <fullName evidence="12">Sec20 C-terminal domain-containing protein</fullName>
    </recommendedName>
</protein>
<evidence type="ECO:0000256" key="2">
    <source>
        <dbReference type="ARBA" id="ARBA00022448"/>
    </source>
</evidence>
<sequence length="385" mass="42860">MFDTMSLEGLQERLTALQETTAQLRDLIERLSNLKFTPGAVPLRADEDNTVSAELSFEISQILREEEDELEILKEEAEDLPSGRPGSDAEHRKTRLKDSLARLEKELSVYRASFRQAQLAARQSLIDAQRLEREILLKSYSEPVSQGTSLIDGETNGTTGAAHPPFRRNHATNLSEEDQQVVAASTEATRGLHRLRDNIEKALLVSNATHETLEESSGALTQVGDSYMSLDTMLSSSKELLGTLVKSQKSDTWYLQTSLYMLLITLAWLVFRRWMYGPLWWLMWLPLRLVFRTSVGVSNAVSRSGERPIAPDQVGMQEHKVSVEGLADESLPTAKVGMEQRDAAEVDPDSMMEKVGRIVEGVGDGEPSIGADSSVDERIDAKDEL</sequence>
<dbReference type="InterPro" id="IPR005606">
    <property type="entry name" value="Sec20"/>
</dbReference>
<evidence type="ECO:0000256" key="5">
    <source>
        <dbReference type="ARBA" id="ARBA00022892"/>
    </source>
</evidence>
<gene>
    <name evidence="13" type="ORF">jhhlp_002296</name>
</gene>
<comment type="similarity">
    <text evidence="9">Belongs to the SEC20 family.</text>
</comment>
<evidence type="ECO:0000256" key="3">
    <source>
        <dbReference type="ARBA" id="ARBA00022692"/>
    </source>
</evidence>
<evidence type="ECO:0000256" key="8">
    <source>
        <dbReference type="ARBA" id="ARBA00023136"/>
    </source>
</evidence>
<evidence type="ECO:0000256" key="6">
    <source>
        <dbReference type="ARBA" id="ARBA00022989"/>
    </source>
</evidence>
<dbReference type="PANTHER" id="PTHR12825">
    <property type="entry name" value="BNIP1-RELATED"/>
    <property type="match status" value="1"/>
</dbReference>
<keyword evidence="14" id="KW-1185">Reference proteome</keyword>
<evidence type="ECO:0000256" key="9">
    <source>
        <dbReference type="ARBA" id="ARBA00037934"/>
    </source>
</evidence>
<accession>A0A2N3NDW0</accession>
<feature type="transmembrane region" description="Helical" evidence="11">
    <location>
        <begin position="253"/>
        <end position="271"/>
    </location>
</feature>
<evidence type="ECO:0000313" key="13">
    <source>
        <dbReference type="EMBL" id="PKS10542.1"/>
    </source>
</evidence>
<proteinExistence type="inferred from homology"/>
<dbReference type="GO" id="GO:0005484">
    <property type="term" value="F:SNAP receptor activity"/>
    <property type="evidence" value="ECO:0007669"/>
    <property type="project" value="InterPro"/>
</dbReference>
<keyword evidence="4" id="KW-0256">Endoplasmic reticulum</keyword>
<dbReference type="PANTHER" id="PTHR12825:SF0">
    <property type="entry name" value="VESICLE TRANSPORT PROTEIN SEC20"/>
    <property type="match status" value="1"/>
</dbReference>
<dbReference type="OrthoDB" id="46868at2759"/>
<dbReference type="Proteomes" id="UP000233524">
    <property type="component" value="Unassembled WGS sequence"/>
</dbReference>
<feature type="domain" description="Sec20 C-terminal" evidence="12">
    <location>
        <begin position="187"/>
        <end position="273"/>
    </location>
</feature>
<evidence type="ECO:0000256" key="4">
    <source>
        <dbReference type="ARBA" id="ARBA00022824"/>
    </source>
</evidence>
<evidence type="ECO:0000259" key="12">
    <source>
        <dbReference type="Pfam" id="PF03908"/>
    </source>
</evidence>
<reference evidence="13 14" key="1">
    <citation type="journal article" date="2017" name="G3 (Bethesda)">
        <title>First Draft Genome Sequence of the Pathogenic Fungus Lomentospora prolificans (Formerly Scedosporium prolificans).</title>
        <authorList>
            <person name="Luo R."/>
            <person name="Zimin A."/>
            <person name="Workman R."/>
            <person name="Fan Y."/>
            <person name="Pertea G."/>
            <person name="Grossman N."/>
            <person name="Wear M.P."/>
            <person name="Jia B."/>
            <person name="Miller H."/>
            <person name="Casadevall A."/>
            <person name="Timp W."/>
            <person name="Zhang S.X."/>
            <person name="Salzberg S.L."/>
        </authorList>
    </citation>
    <scope>NUCLEOTIDE SEQUENCE [LARGE SCALE GENOMIC DNA]</scope>
    <source>
        <strain evidence="13 14">JHH-5317</strain>
    </source>
</reference>
<keyword evidence="6 11" id="KW-1133">Transmembrane helix</keyword>